<gene>
    <name evidence="1" type="ORF">VF724_16870</name>
</gene>
<dbReference type="RefSeq" id="WP_371755436.1">
    <property type="nucleotide sequence ID" value="NZ_JAYJLD010000032.1"/>
</dbReference>
<reference evidence="1" key="1">
    <citation type="submission" date="2023-12" db="EMBL/GenBank/DDBJ databases">
        <title>Fervidustalea candida gen. nov., sp. nov., a novel member of the family Paenibacillaceae isolated from a geothermal area.</title>
        <authorList>
            <person name="Li W.-J."/>
            <person name="Jiao J.-Y."/>
            <person name="Chen Y."/>
        </authorList>
    </citation>
    <scope>NUCLEOTIDE SEQUENCE</scope>
    <source>
        <strain evidence="1">SYSU GA230002</strain>
    </source>
</reference>
<organism evidence="1 2">
    <name type="scientific">Ferviditalea candida</name>
    <dbReference type="NCBI Taxonomy" id="3108399"/>
    <lineage>
        <taxon>Bacteria</taxon>
        <taxon>Bacillati</taxon>
        <taxon>Bacillota</taxon>
        <taxon>Bacilli</taxon>
        <taxon>Bacillales</taxon>
        <taxon>Paenibacillaceae</taxon>
        <taxon>Ferviditalea</taxon>
    </lineage>
</organism>
<proteinExistence type="predicted"/>
<dbReference type="InterPro" id="IPR025355">
    <property type="entry name" value="DUF4259"/>
</dbReference>
<accession>A0ABU5ZM97</accession>
<comment type="caution">
    <text evidence="1">The sequence shown here is derived from an EMBL/GenBank/DDBJ whole genome shotgun (WGS) entry which is preliminary data.</text>
</comment>
<dbReference type="Proteomes" id="UP001310386">
    <property type="component" value="Unassembled WGS sequence"/>
</dbReference>
<evidence type="ECO:0000313" key="2">
    <source>
        <dbReference type="Proteomes" id="UP001310386"/>
    </source>
</evidence>
<keyword evidence="2" id="KW-1185">Reference proteome</keyword>
<sequence>MGAWGFGIFDNDDALDIRDRFRRFVRDGLPMEEVTRQCIADFPDPMNDVSVVLALAALQMEQNKLQPEIKKRALALIVERKDIATWVDQEKRIQELEAFKQKLLRF</sequence>
<dbReference type="EMBL" id="JAYJLD010000032">
    <property type="protein sequence ID" value="MEB3103308.1"/>
    <property type="molecule type" value="Genomic_DNA"/>
</dbReference>
<protein>
    <submittedName>
        <fullName evidence="1">DUF4259 domain-containing protein</fullName>
    </submittedName>
</protein>
<name>A0ABU5ZM97_9BACL</name>
<evidence type="ECO:0000313" key="1">
    <source>
        <dbReference type="EMBL" id="MEB3103308.1"/>
    </source>
</evidence>
<dbReference type="Pfam" id="PF14078">
    <property type="entry name" value="DUF4259"/>
    <property type="match status" value="1"/>
</dbReference>